<comment type="caution">
    <text evidence="2">The sequence shown here is derived from an EMBL/GenBank/DDBJ whole genome shotgun (WGS) entry which is preliminary data.</text>
</comment>
<protein>
    <recommendedName>
        <fullName evidence="4">YARHG domain-containing protein</fullName>
    </recommendedName>
</protein>
<feature type="chain" id="PRO_5040220757" description="YARHG domain-containing protein" evidence="1">
    <location>
        <begin position="26"/>
        <end position="139"/>
    </location>
</feature>
<feature type="signal peptide" evidence="1">
    <location>
        <begin position="1"/>
        <end position="25"/>
    </location>
</feature>
<evidence type="ECO:0000313" key="2">
    <source>
        <dbReference type="EMBL" id="MBM2357192.1"/>
    </source>
</evidence>
<proteinExistence type="predicted"/>
<organism evidence="2 3">
    <name type="scientific">Pseudosulfitobacter pseudonitzschiae</name>
    <dbReference type="NCBI Taxonomy" id="1402135"/>
    <lineage>
        <taxon>Bacteria</taxon>
        <taxon>Pseudomonadati</taxon>
        <taxon>Pseudomonadota</taxon>
        <taxon>Alphaproteobacteria</taxon>
        <taxon>Rhodobacterales</taxon>
        <taxon>Roseobacteraceae</taxon>
        <taxon>Pseudosulfitobacter</taxon>
    </lineage>
</organism>
<keyword evidence="1" id="KW-0732">Signal</keyword>
<dbReference type="EMBL" id="JAFBWN010000029">
    <property type="protein sequence ID" value="MBM2357192.1"/>
    <property type="molecule type" value="Genomic_DNA"/>
</dbReference>
<dbReference type="RefSeq" id="WP_231035921.1">
    <property type="nucleotide sequence ID" value="NZ_JAJNGX010000028.1"/>
</dbReference>
<evidence type="ECO:0000313" key="3">
    <source>
        <dbReference type="Proteomes" id="UP000809337"/>
    </source>
</evidence>
<dbReference type="AlphaFoldDB" id="A0A9Q2S2H4"/>
<sequence>MPKLTAKMLCILATPLLFGPVHTFADTSISNQSEKKPFSSMAVTPDKGEVCRAPKPPVDLAETAYVRNGYRAVLRLMAAQKWQETGSCECFLNTISWEEVIEQSDAFKVSNDARRPFDVAGLRLRADEILALRDEACAN</sequence>
<evidence type="ECO:0008006" key="4">
    <source>
        <dbReference type="Google" id="ProtNLM"/>
    </source>
</evidence>
<gene>
    <name evidence="2" type="ORF">JQX14_21825</name>
</gene>
<dbReference type="Proteomes" id="UP000809337">
    <property type="component" value="Unassembled WGS sequence"/>
</dbReference>
<evidence type="ECO:0000256" key="1">
    <source>
        <dbReference type="SAM" id="SignalP"/>
    </source>
</evidence>
<accession>A0A9Q2S2H4</accession>
<reference evidence="2" key="1">
    <citation type="submission" date="2021-01" db="EMBL/GenBank/DDBJ databases">
        <title>Diatom-associated Roseobacters Show Island Model of Population Structure.</title>
        <authorList>
            <person name="Qu L."/>
            <person name="Feng X."/>
            <person name="Chen Y."/>
            <person name="Li L."/>
            <person name="Wang X."/>
            <person name="Hu Z."/>
            <person name="Wang H."/>
            <person name="Luo H."/>
        </authorList>
    </citation>
    <scope>NUCLEOTIDE SEQUENCE</scope>
    <source>
        <strain evidence="2">SM26-45</strain>
    </source>
</reference>
<name>A0A9Q2S2H4_9RHOB</name>